<evidence type="ECO:0000259" key="2">
    <source>
        <dbReference type="PROSITE" id="PS50075"/>
    </source>
</evidence>
<dbReference type="Pfam" id="PF05141">
    <property type="entry name" value="DIT1_PvcA"/>
    <property type="match status" value="1"/>
</dbReference>
<dbReference type="Gene3D" id="1.10.1200.10">
    <property type="entry name" value="ACP-like"/>
    <property type="match status" value="1"/>
</dbReference>
<dbReference type="Pfam" id="PF00501">
    <property type="entry name" value="AMP-binding"/>
    <property type="match status" value="1"/>
</dbReference>
<comment type="caution">
    <text evidence="3">The sequence shown here is derived from an EMBL/GenBank/DDBJ whole genome shotgun (WGS) entry which is preliminary data.</text>
</comment>
<dbReference type="SUPFAM" id="SSF56801">
    <property type="entry name" value="Acetyl-CoA synthetase-like"/>
    <property type="match status" value="1"/>
</dbReference>
<name>A0A2K0TDC0_9HYPO</name>
<dbReference type="OrthoDB" id="429813at2759"/>
<dbReference type="InterPro" id="IPR020845">
    <property type="entry name" value="AMP-binding_CS"/>
</dbReference>
<feature type="region of interest" description="Disordered" evidence="1">
    <location>
        <begin position="382"/>
        <end position="418"/>
    </location>
</feature>
<dbReference type="InterPro" id="IPR036736">
    <property type="entry name" value="ACP-like_sf"/>
</dbReference>
<protein>
    <recommendedName>
        <fullName evidence="2">Carrier domain-containing protein</fullName>
    </recommendedName>
</protein>
<dbReference type="Gene3D" id="3.30.559.10">
    <property type="entry name" value="Chloramphenicol acetyltransferase-like domain"/>
    <property type="match status" value="2"/>
</dbReference>
<dbReference type="InterPro" id="IPR042099">
    <property type="entry name" value="ANL_N_sf"/>
</dbReference>
<dbReference type="Gene3D" id="3.40.50.12780">
    <property type="entry name" value="N-terminal domain of ligase-like"/>
    <property type="match status" value="1"/>
</dbReference>
<evidence type="ECO:0000256" key="1">
    <source>
        <dbReference type="SAM" id="MobiDB-lite"/>
    </source>
</evidence>
<dbReference type="InterPro" id="IPR000873">
    <property type="entry name" value="AMP-dep_synth/lig_dom"/>
</dbReference>
<organism evidence="3 4">
    <name type="scientific">Trichoderma gamsii</name>
    <dbReference type="NCBI Taxonomy" id="398673"/>
    <lineage>
        <taxon>Eukaryota</taxon>
        <taxon>Fungi</taxon>
        <taxon>Dikarya</taxon>
        <taxon>Ascomycota</taxon>
        <taxon>Pezizomycotina</taxon>
        <taxon>Sordariomycetes</taxon>
        <taxon>Hypocreomycetidae</taxon>
        <taxon>Hypocreales</taxon>
        <taxon>Hypocreaceae</taxon>
        <taxon>Trichoderma</taxon>
    </lineage>
</organism>
<dbReference type="PROSITE" id="PS50075">
    <property type="entry name" value="CARRIER"/>
    <property type="match status" value="1"/>
</dbReference>
<gene>
    <name evidence="3" type="ORF">TGAMA5MH_04498</name>
</gene>
<dbReference type="InterPro" id="IPR009081">
    <property type="entry name" value="PP-bd_ACP"/>
</dbReference>
<dbReference type="PANTHER" id="PTHR37285">
    <property type="entry name" value="SPORE WALL MATURATION PROTEIN DIT1"/>
    <property type="match status" value="1"/>
</dbReference>
<proteinExistence type="predicted"/>
<sequence length="1607" mass="178998">MNTTNCSVSSAPAVSSSSTDSLATGQMAADAESQTQTSRLILDIIFEYALNKFDDSRERLEGGSTRFLAVIARFVAAGTRVEACLPAFPFKSANRVYKVLGTLPDKAEELALERLNDMCRRIQEVYPPGARVTIISDGITYNDLLSISDRDTWAYGRSLRELASKRNFDNVAFSRIKDLLDLPLPETLTEIMYIANCTSFRRELLNKYGKDDLDIDSEIANNPDTKLTYLGYKRFLESDLKYIFPQGPERGANEYKRDCKYIAKQMLIRGYAFAQAIKHNYPDHLRLSIHESVAGLKLSICLLNTKTGFTTPWHCSVAQLTDGEWVSAPMGEFTKDERMELVVEDGRPVYFRQKPSNDDESPTVNYLQEAKQINMSDYLSSASTSRTVSPRVPSPKNFETFSPREDAMSTRASTPETNSPVTLATADILIHSANENEVSPQAEKSKGVDGSYGRRLIPQIMDSLAARDPGRIVFSLTTTRDGSLGRLDVSAKTFTQAVDRLAWWIKSQVGTSSSIKPVGYIGPHDLRHVLLTYASVKAGYSALFLSPKNSTEGALAVLDATKCDIWANAGEVPLIPLVKELLEKRPMQLLELPQLDDLLSDKPTDPFPYTKTFEEAKDEPFCYLHTSGTTGVPKPIPWSHGLIGTMDAVRLLPPVEGDQGLLPWTADWKAGDKIYSSFPMSHGAGIIMDIMMPALFDLQCVLGPVGVLPNINLIENLAENMDIDIWSMVPSLVDELGETPEVLAKLRKSKFICASGGPVSPTSAGKVNDVIRVLNLTGTTEGLFIGNLVVPREDWYWFCFHPYSGFEFKEVEEGTYEHWVHRNEHWPLFQGIFQTFPEKDSINFKDLYRRHPSKPYLWAFKGRSDDLVVLSNGYKISPLETEATITTHPAIMGCLIFGTGKPQAGLLIELKDGYEKTDELLDSIWDAVKQANSQSRHKDQLLRDFVTFSEPDKPFVRTDKGTIKRPATLALYEDYIDRFYGSRSDETTSSISIDTTSSDAIQSGLKSIFSSVLPEIDHASQIANFFDLGLDSLGVFSVVKSIRAATGLDEHLAPRHIYANPSLASLSIAIKRLASTVKAELTKDATAEEDEVVVKIAQEAAQHKARRSFPLNALDYVNPNHGMGLMFYFSLNDGVAFQDVFDNLQQGLNRTFDMIPALGGKMMRRSEQEIGYIKDDLCVTIPPLSMAATAHNRLVYKDLSDVLPAFHELRDAGFATSLFSDSLVLRDDPFPAFPADIFVGQVNFVKGGCIIAADLNHCCLDGVGAVIAIKAWAENCRYLQGDASATCQWYDPESFNHSLPEIVHKQEGWPSSMDEVDPAAWDVLPFFPPSNNQQAKATALQPEIHPRYGFPLHNVWPLPRAERCMTTTMFLITPDKLEKMKESVASDKSVPGVYLSMSDIVQAFFWRAATRARYRVAKEIRKQGFNSEAKSILELPTDGRPYFSSLLPSTYMGSVLVMNRFSMDLEALCSPDTSIGRIAWLLRQSNARITPSLIHDAFTILQNLPDHGRFSTANMGLEHMNSMISNMLLFQMSEISFGDKFFANGGSPESMRPQVERGNGRFRFLIILPMRKDGGVELMLGTHPEELAMLAKDEEFMKYAELMGTEA</sequence>
<dbReference type="Pfam" id="PF23562">
    <property type="entry name" value="AMP-binding_C_3"/>
    <property type="match status" value="1"/>
</dbReference>
<evidence type="ECO:0000313" key="4">
    <source>
        <dbReference type="Proteomes" id="UP000236546"/>
    </source>
</evidence>
<dbReference type="InterPro" id="IPR023213">
    <property type="entry name" value="CAT-like_dom_sf"/>
</dbReference>
<feature type="domain" description="Carrier" evidence="2">
    <location>
        <begin position="996"/>
        <end position="1074"/>
    </location>
</feature>
<dbReference type="InterPro" id="IPR007817">
    <property type="entry name" value="Isocyanide_synthase_DIT1"/>
</dbReference>
<dbReference type="Pfam" id="PF00550">
    <property type="entry name" value="PP-binding"/>
    <property type="match status" value="1"/>
</dbReference>
<dbReference type="PROSITE" id="PS00455">
    <property type="entry name" value="AMP_BINDING"/>
    <property type="match status" value="1"/>
</dbReference>
<accession>A0A2K0TDC0</accession>
<dbReference type="EMBL" id="MTYH01000037">
    <property type="protein sequence ID" value="PNP43526.1"/>
    <property type="molecule type" value="Genomic_DNA"/>
</dbReference>
<dbReference type="Pfam" id="PF02458">
    <property type="entry name" value="Transferase"/>
    <property type="match status" value="1"/>
</dbReference>
<dbReference type="PANTHER" id="PTHR37285:SF5">
    <property type="entry name" value="SPORE WALL MATURATION PROTEIN DIT1"/>
    <property type="match status" value="1"/>
</dbReference>
<evidence type="ECO:0000313" key="3">
    <source>
        <dbReference type="EMBL" id="PNP43526.1"/>
    </source>
</evidence>
<reference evidence="3 4" key="1">
    <citation type="submission" date="2017-02" db="EMBL/GenBank/DDBJ databases">
        <title>Genomes of Trichoderma spp. with biocontrol activity.</title>
        <authorList>
            <person name="Gardiner D."/>
            <person name="Kazan K."/>
            <person name="Vos C."/>
            <person name="Harvey P."/>
        </authorList>
    </citation>
    <scope>NUCLEOTIDE SEQUENCE [LARGE SCALE GENOMIC DNA]</scope>
    <source>
        <strain evidence="3 4">A5MH</strain>
    </source>
</reference>
<dbReference type="Proteomes" id="UP000236546">
    <property type="component" value="Unassembled WGS sequence"/>
</dbReference>